<dbReference type="InterPro" id="IPR005502">
    <property type="entry name" value="Ribosyl_crysJ1"/>
</dbReference>
<dbReference type="GO" id="GO:0046872">
    <property type="term" value="F:metal ion binding"/>
    <property type="evidence" value="ECO:0007669"/>
    <property type="project" value="UniProtKB-KW"/>
</dbReference>
<dbReference type="Pfam" id="PF03747">
    <property type="entry name" value="ADP_ribosyl_GH"/>
    <property type="match status" value="1"/>
</dbReference>
<gene>
    <name evidence="2" type="ORF">OV079_43030</name>
</gene>
<dbReference type="InterPro" id="IPR036705">
    <property type="entry name" value="Ribosyl_crysJ1_sf"/>
</dbReference>
<keyword evidence="3" id="KW-1185">Reference proteome</keyword>
<proteinExistence type="predicted"/>
<evidence type="ECO:0000256" key="1">
    <source>
        <dbReference type="PIRSR" id="PIRSR605502-1"/>
    </source>
</evidence>
<protein>
    <submittedName>
        <fullName evidence="2">ADP-ribosylglycohydrolase family protein</fullName>
    </submittedName>
</protein>
<feature type="binding site" evidence="1">
    <location>
        <position position="94"/>
    </location>
    <ligand>
        <name>Mg(2+)</name>
        <dbReference type="ChEBI" id="CHEBI:18420"/>
        <label>1</label>
    </ligand>
</feature>
<feature type="binding site" evidence="1">
    <location>
        <position position="91"/>
    </location>
    <ligand>
        <name>Mg(2+)</name>
        <dbReference type="ChEBI" id="CHEBI:18420"/>
        <label>1</label>
    </ligand>
</feature>
<organism evidence="2 3">
    <name type="scientific">Nannocystis pusilla</name>
    <dbReference type="NCBI Taxonomy" id="889268"/>
    <lineage>
        <taxon>Bacteria</taxon>
        <taxon>Pseudomonadati</taxon>
        <taxon>Myxococcota</taxon>
        <taxon>Polyangia</taxon>
        <taxon>Nannocystales</taxon>
        <taxon>Nannocystaceae</taxon>
        <taxon>Nannocystis</taxon>
    </lineage>
</organism>
<reference evidence="2" key="1">
    <citation type="submission" date="2022-11" db="EMBL/GenBank/DDBJ databases">
        <title>Minimal conservation of predation-associated metabolite biosynthetic gene clusters underscores biosynthetic potential of Myxococcota including descriptions for ten novel species: Archangium lansinium sp. nov., Myxococcus landrumus sp. nov., Nannocystis bai.</title>
        <authorList>
            <person name="Ahearne A."/>
            <person name="Stevens C."/>
            <person name="Phillips K."/>
        </authorList>
    </citation>
    <scope>NUCLEOTIDE SEQUENCE</scope>
    <source>
        <strain evidence="2">Na p29</strain>
    </source>
</reference>
<evidence type="ECO:0000313" key="3">
    <source>
        <dbReference type="Proteomes" id="UP001150924"/>
    </source>
</evidence>
<dbReference type="SUPFAM" id="SSF101478">
    <property type="entry name" value="ADP-ribosylglycohydrolase"/>
    <property type="match status" value="1"/>
</dbReference>
<comment type="caution">
    <text evidence="2">The sequence shown here is derived from an EMBL/GenBank/DDBJ whole genome shotgun (WGS) entry which is preliminary data.</text>
</comment>
<dbReference type="Proteomes" id="UP001150924">
    <property type="component" value="Unassembled WGS sequence"/>
</dbReference>
<name>A0A9X3EXV2_9BACT</name>
<feature type="binding site" evidence="1">
    <location>
        <position position="93"/>
    </location>
    <ligand>
        <name>Mg(2+)</name>
        <dbReference type="ChEBI" id="CHEBI:18420"/>
        <label>1</label>
    </ligand>
</feature>
<accession>A0A9X3EXV2</accession>
<keyword evidence="1" id="KW-0460">Magnesium</keyword>
<dbReference type="EMBL" id="JAPNKE010000002">
    <property type="protein sequence ID" value="MCY1012202.1"/>
    <property type="molecule type" value="Genomic_DNA"/>
</dbReference>
<comment type="cofactor">
    <cofactor evidence="1">
        <name>Mg(2+)</name>
        <dbReference type="ChEBI" id="CHEBI:18420"/>
    </cofactor>
    <text evidence="1">Binds 2 magnesium ions per subunit.</text>
</comment>
<sequence>MPTHDHPEGIKGAQALAVAVFLARRGADKRKIRDEIEDRFGYDLRRQVATIRPGYSFDVTCQGSVPEAIIAFLDSDDVESAIRLAISLGGDADTLACMAGAVAQAFYKQVPEAIVTGVEQRLRPELWQLLQEFCARYQVPA</sequence>
<keyword evidence="1" id="KW-0479">Metal-binding</keyword>
<dbReference type="AlphaFoldDB" id="A0A9X3EXV2"/>
<dbReference type="Gene3D" id="1.10.4080.10">
    <property type="entry name" value="ADP-ribosylation/Crystallin J1"/>
    <property type="match status" value="1"/>
</dbReference>
<evidence type="ECO:0000313" key="2">
    <source>
        <dbReference type="EMBL" id="MCY1012202.1"/>
    </source>
</evidence>